<dbReference type="EMBL" id="WJIE01000001">
    <property type="protein sequence ID" value="MRG90350.1"/>
    <property type="molecule type" value="Genomic_DNA"/>
</dbReference>
<protein>
    <submittedName>
        <fullName evidence="1">Uncharacterized protein</fullName>
    </submittedName>
</protein>
<sequence length="65" mass="7309">MPVVWVRARLPEVRRSDLNRALERLEEENLITLYGLETSDPRAVAGGISSPVRGCLTHIELRSPL</sequence>
<evidence type="ECO:0000313" key="1">
    <source>
        <dbReference type="EMBL" id="MRG90350.1"/>
    </source>
</evidence>
<accession>A0A6N7PJI3</accession>
<organism evidence="1 2">
    <name type="scientific">Polyangium spumosum</name>
    <dbReference type="NCBI Taxonomy" id="889282"/>
    <lineage>
        <taxon>Bacteria</taxon>
        <taxon>Pseudomonadati</taxon>
        <taxon>Myxococcota</taxon>
        <taxon>Polyangia</taxon>
        <taxon>Polyangiales</taxon>
        <taxon>Polyangiaceae</taxon>
        <taxon>Polyangium</taxon>
    </lineage>
</organism>
<comment type="caution">
    <text evidence="1">The sequence shown here is derived from an EMBL/GenBank/DDBJ whole genome shotgun (WGS) entry which is preliminary data.</text>
</comment>
<evidence type="ECO:0000313" key="2">
    <source>
        <dbReference type="Proteomes" id="UP000440224"/>
    </source>
</evidence>
<dbReference type="Proteomes" id="UP000440224">
    <property type="component" value="Unassembled WGS sequence"/>
</dbReference>
<name>A0A6N7PJI3_9BACT</name>
<keyword evidence="2" id="KW-1185">Reference proteome</keyword>
<reference evidence="1 2" key="1">
    <citation type="submission" date="2019-10" db="EMBL/GenBank/DDBJ databases">
        <title>A soil myxobacterium in the family Polyangiaceae.</title>
        <authorList>
            <person name="Li Y."/>
            <person name="Wang J."/>
        </authorList>
    </citation>
    <scope>NUCLEOTIDE SEQUENCE [LARGE SCALE GENOMIC DNA]</scope>
    <source>
        <strain evidence="1 2">DSM 14734</strain>
    </source>
</reference>
<dbReference type="AlphaFoldDB" id="A0A6N7PJI3"/>
<proteinExistence type="predicted"/>
<gene>
    <name evidence="1" type="ORF">GF068_00190</name>
</gene>